<keyword evidence="1" id="KW-1133">Transmembrane helix</keyword>
<evidence type="ECO:0000256" key="2">
    <source>
        <dbReference type="SAM" id="SignalP"/>
    </source>
</evidence>
<dbReference type="EMBL" id="CAJJDN010000041">
    <property type="protein sequence ID" value="CAD8080829.1"/>
    <property type="molecule type" value="Genomic_DNA"/>
</dbReference>
<keyword evidence="4" id="KW-1185">Reference proteome</keyword>
<feature type="transmembrane region" description="Helical" evidence="1">
    <location>
        <begin position="380"/>
        <end position="397"/>
    </location>
</feature>
<name>A0A8S1MMI5_9CILI</name>
<dbReference type="OrthoDB" id="304511at2759"/>
<reference evidence="3" key="1">
    <citation type="submission" date="2021-01" db="EMBL/GenBank/DDBJ databases">
        <authorList>
            <consortium name="Genoscope - CEA"/>
            <person name="William W."/>
        </authorList>
    </citation>
    <scope>NUCLEOTIDE SEQUENCE</scope>
</reference>
<keyword evidence="2" id="KW-0732">Signal</keyword>
<feature type="chain" id="PRO_5035949601" description="Transmembrane protein" evidence="2">
    <location>
        <begin position="17"/>
        <end position="526"/>
    </location>
</feature>
<organism evidence="3 4">
    <name type="scientific">Paramecium sonneborni</name>
    <dbReference type="NCBI Taxonomy" id="65129"/>
    <lineage>
        <taxon>Eukaryota</taxon>
        <taxon>Sar</taxon>
        <taxon>Alveolata</taxon>
        <taxon>Ciliophora</taxon>
        <taxon>Intramacronucleata</taxon>
        <taxon>Oligohymenophorea</taxon>
        <taxon>Peniculida</taxon>
        <taxon>Parameciidae</taxon>
        <taxon>Paramecium</taxon>
    </lineage>
</organism>
<accession>A0A8S1MMI5</accession>
<keyword evidence="1" id="KW-0812">Transmembrane</keyword>
<evidence type="ECO:0000313" key="3">
    <source>
        <dbReference type="EMBL" id="CAD8080829.1"/>
    </source>
</evidence>
<feature type="signal peptide" evidence="2">
    <location>
        <begin position="1"/>
        <end position="16"/>
    </location>
</feature>
<sequence>MLFILILHIYILSTQASILQIQELLFKLSQKLTQFDQKNDQDIFKQLDDNISFEDILIPYTYQCFTDYNYLNNLLEINDPQLQFLVLASGCIIDHQYIEIKDGFTQIQQLEIKFGYYLRQTQNELLILAFRPFFHKSYLPHQCRFDGFSNQCIKSNNDHLLQLGQSCDTVYFDIFCQTQQFDYFGTLKVFIKEYHIIVIFILLKYSEQLIKLKQEQIYRVQIIISSIVFLLVSNWQFIVIVSIMRNLQQLNQNKSYFQLEQLILFLTLFQVYSNYLIQLGSFNVEQSIAETIIYIYVILFLFQVLSIFIFKRISLLIILYLVQYYFEYIKAMIKLNTLVDNNFKLGMVFLNILIGNLQELDAFTFIQFKDSILHVLLGSRLQYFNYVYTTILLIMLINNGHQQLKLQKKSQKYKKLRYLFECVAQIQLSFLYLPLVIILTLLNKFQNYQYTIICLENFFLFWIYFFYFPVDFPFMSLSFGFLSLLLDSNELFYYIYVEIKNIGKEIKFDDLKVAILYSDFKQLMKF</sequence>
<evidence type="ECO:0000313" key="4">
    <source>
        <dbReference type="Proteomes" id="UP000692954"/>
    </source>
</evidence>
<dbReference type="AlphaFoldDB" id="A0A8S1MMI5"/>
<protein>
    <recommendedName>
        <fullName evidence="5">Transmembrane protein</fullName>
    </recommendedName>
</protein>
<feature type="transmembrane region" description="Helical" evidence="1">
    <location>
        <begin position="293"/>
        <end position="322"/>
    </location>
</feature>
<gene>
    <name evidence="3" type="ORF">PSON_ATCC_30995.1.T0410074</name>
</gene>
<feature type="transmembrane region" description="Helical" evidence="1">
    <location>
        <begin position="418"/>
        <end position="442"/>
    </location>
</feature>
<comment type="caution">
    <text evidence="3">The sequence shown here is derived from an EMBL/GenBank/DDBJ whole genome shotgun (WGS) entry which is preliminary data.</text>
</comment>
<proteinExistence type="predicted"/>
<evidence type="ECO:0008006" key="5">
    <source>
        <dbReference type="Google" id="ProtNLM"/>
    </source>
</evidence>
<evidence type="ECO:0000256" key="1">
    <source>
        <dbReference type="SAM" id="Phobius"/>
    </source>
</evidence>
<feature type="transmembrane region" description="Helical" evidence="1">
    <location>
        <begin position="222"/>
        <end position="244"/>
    </location>
</feature>
<keyword evidence="1" id="KW-0472">Membrane</keyword>
<feature type="transmembrane region" description="Helical" evidence="1">
    <location>
        <begin position="256"/>
        <end position="273"/>
    </location>
</feature>
<dbReference type="Proteomes" id="UP000692954">
    <property type="component" value="Unassembled WGS sequence"/>
</dbReference>